<feature type="signal peptide" evidence="1">
    <location>
        <begin position="1"/>
        <end position="25"/>
    </location>
</feature>
<dbReference type="Pfam" id="PF03640">
    <property type="entry name" value="Lipoprotein_15"/>
    <property type="match status" value="2"/>
</dbReference>
<dbReference type="PANTHER" id="PTHR39335">
    <property type="entry name" value="BLL4220 PROTEIN"/>
    <property type="match status" value="1"/>
</dbReference>
<dbReference type="InterPro" id="IPR005297">
    <property type="entry name" value="Lipoprotein_repeat"/>
</dbReference>
<organism evidence="2 3">
    <name type="scientific">Marinobacter halodurans</name>
    <dbReference type="NCBI Taxonomy" id="2528979"/>
    <lineage>
        <taxon>Bacteria</taxon>
        <taxon>Pseudomonadati</taxon>
        <taxon>Pseudomonadota</taxon>
        <taxon>Gammaproteobacteria</taxon>
        <taxon>Pseudomonadales</taxon>
        <taxon>Marinobacteraceae</taxon>
        <taxon>Marinobacter</taxon>
    </lineage>
</organism>
<dbReference type="RefSeq" id="WP_131481999.1">
    <property type="nucleotide sequence ID" value="NZ_SJDL01000015.1"/>
</dbReference>
<proteinExistence type="predicted"/>
<gene>
    <name evidence="2" type="ORF">EZI54_11335</name>
</gene>
<name>A0ABY1ZLZ2_9GAMM</name>
<sequence>MKVNQNPLLILGLGGFLTLSGAALADSPTLNTSVNDQLGTYLVDGEGRSLYLFEADEDGTSHCKDACAGAWPPLLTDGNPKAMGDVDSGAISTVQRADGTTQVTYGGWPLYYFVKDSKPGDVNGQDVHGFGSEWYLVAPGGGKVE</sequence>
<dbReference type="EMBL" id="SJDL01000015">
    <property type="protein sequence ID" value="TBW55754.1"/>
    <property type="molecule type" value="Genomic_DNA"/>
</dbReference>
<feature type="chain" id="PRO_5047035858" description="Lipoprotein with Yx(FWY)xxD motif" evidence="1">
    <location>
        <begin position="26"/>
        <end position="145"/>
    </location>
</feature>
<dbReference type="Proteomes" id="UP000313645">
    <property type="component" value="Unassembled WGS sequence"/>
</dbReference>
<accession>A0ABY1ZLZ2</accession>
<keyword evidence="1" id="KW-0732">Signal</keyword>
<comment type="caution">
    <text evidence="2">The sequence shown here is derived from an EMBL/GenBank/DDBJ whole genome shotgun (WGS) entry which is preliminary data.</text>
</comment>
<evidence type="ECO:0000313" key="2">
    <source>
        <dbReference type="EMBL" id="TBW55754.1"/>
    </source>
</evidence>
<dbReference type="PANTHER" id="PTHR39335:SF1">
    <property type="entry name" value="BLL4220 PROTEIN"/>
    <property type="match status" value="1"/>
</dbReference>
<evidence type="ECO:0000313" key="3">
    <source>
        <dbReference type="Proteomes" id="UP000313645"/>
    </source>
</evidence>
<protein>
    <recommendedName>
        <fullName evidence="4">Lipoprotein with Yx(FWY)xxD motif</fullName>
    </recommendedName>
</protein>
<keyword evidence="3" id="KW-1185">Reference proteome</keyword>
<evidence type="ECO:0008006" key="4">
    <source>
        <dbReference type="Google" id="ProtNLM"/>
    </source>
</evidence>
<evidence type="ECO:0000256" key="1">
    <source>
        <dbReference type="SAM" id="SignalP"/>
    </source>
</evidence>
<reference evidence="2 3" key="1">
    <citation type="submission" date="2019-02" db="EMBL/GenBank/DDBJ databases">
        <title>Marinobacter halodurans sp. nov., a marine bacterium isolated from sea tidal flat.</title>
        <authorList>
            <person name="Yoo Y."/>
            <person name="Lee D.W."/>
            <person name="Kim B.S."/>
            <person name="Kim J.-J."/>
        </authorList>
    </citation>
    <scope>NUCLEOTIDE SEQUENCE [LARGE SCALE GENOMIC DNA]</scope>
    <source>
        <strain evidence="2 3">YJ-S3-2</strain>
    </source>
</reference>